<dbReference type="GO" id="GO:0008017">
    <property type="term" value="F:microtubule binding"/>
    <property type="evidence" value="ECO:0007669"/>
    <property type="project" value="InterPro"/>
</dbReference>
<feature type="compositionally biased region" description="Polar residues" evidence="8">
    <location>
        <begin position="728"/>
        <end position="737"/>
    </location>
</feature>
<keyword evidence="3 5" id="KW-0067">ATP-binding</keyword>
<dbReference type="PRINTS" id="PR00380">
    <property type="entry name" value="KINESINHEAVY"/>
</dbReference>
<feature type="compositionally biased region" description="Pro residues" evidence="8">
    <location>
        <begin position="715"/>
        <end position="725"/>
    </location>
</feature>
<dbReference type="GO" id="GO:0016887">
    <property type="term" value="F:ATP hydrolysis activity"/>
    <property type="evidence" value="ECO:0007669"/>
    <property type="project" value="TreeGrafter"/>
</dbReference>
<evidence type="ECO:0000256" key="3">
    <source>
        <dbReference type="ARBA" id="ARBA00022840"/>
    </source>
</evidence>
<dbReference type="Pfam" id="PF00225">
    <property type="entry name" value="Kinesin"/>
    <property type="match status" value="1"/>
</dbReference>
<dbReference type="InterPro" id="IPR038105">
    <property type="entry name" value="Kif23_Arf-bd_sf"/>
</dbReference>
<accession>A0A6A4VKL1</accession>
<feature type="domain" description="Kinesin motor" evidence="9">
    <location>
        <begin position="36"/>
        <end position="466"/>
    </location>
</feature>
<evidence type="ECO:0000256" key="1">
    <source>
        <dbReference type="ARBA" id="ARBA00004245"/>
    </source>
</evidence>
<keyword evidence="4" id="KW-0963">Cytoplasm</keyword>
<name>A0A6A4VKL1_AMPAM</name>
<dbReference type="Gene3D" id="3.40.850.10">
    <property type="entry name" value="Kinesin motor domain"/>
    <property type="match status" value="1"/>
</dbReference>
<dbReference type="OrthoDB" id="2403182at2759"/>
<dbReference type="GO" id="GO:0005634">
    <property type="term" value="C:nucleus"/>
    <property type="evidence" value="ECO:0007669"/>
    <property type="project" value="TreeGrafter"/>
</dbReference>
<keyword evidence="7" id="KW-0175">Coiled coil</keyword>
<dbReference type="CDD" id="cd01368">
    <property type="entry name" value="KISc_KIF23_like"/>
    <property type="match status" value="1"/>
</dbReference>
<dbReference type="InterPro" id="IPR032384">
    <property type="entry name" value="Kif23_Arf-bd"/>
</dbReference>
<keyword evidence="6" id="KW-0493">Microtubule</keyword>
<dbReference type="GO" id="GO:0005871">
    <property type="term" value="C:kinesin complex"/>
    <property type="evidence" value="ECO:0007669"/>
    <property type="project" value="TreeGrafter"/>
</dbReference>
<evidence type="ECO:0000313" key="10">
    <source>
        <dbReference type="EMBL" id="KAF0290898.1"/>
    </source>
</evidence>
<dbReference type="GO" id="GO:0051256">
    <property type="term" value="P:mitotic spindle midzone assembly"/>
    <property type="evidence" value="ECO:0007669"/>
    <property type="project" value="TreeGrafter"/>
</dbReference>
<reference evidence="10 11" key="1">
    <citation type="submission" date="2019-07" db="EMBL/GenBank/DDBJ databases">
        <title>Draft genome assembly of a fouling barnacle, Amphibalanus amphitrite (Darwin, 1854): The first reference genome for Thecostraca.</title>
        <authorList>
            <person name="Kim W."/>
        </authorList>
    </citation>
    <scope>NUCLEOTIDE SEQUENCE [LARGE SCALE GENOMIC DNA]</scope>
    <source>
        <strain evidence="10">SNU_AA5</strain>
        <tissue evidence="10">Soma without cirri and trophi</tissue>
    </source>
</reference>
<dbReference type="InterPro" id="IPR001752">
    <property type="entry name" value="Kinesin_motor_dom"/>
</dbReference>
<proteinExistence type="inferred from homology"/>
<evidence type="ECO:0000256" key="5">
    <source>
        <dbReference type="PROSITE-ProRule" id="PRU00283"/>
    </source>
</evidence>
<keyword evidence="2 5" id="KW-0547">Nucleotide-binding</keyword>
<comment type="subcellular location">
    <subcellularLocation>
        <location evidence="1">Cytoplasm</location>
        <location evidence="1">Cytoskeleton</location>
    </subcellularLocation>
</comment>
<dbReference type="Gene3D" id="2.60.40.4330">
    <property type="entry name" value="Kinesin-like protein Kif23, Arf6-interacting domain"/>
    <property type="match status" value="1"/>
</dbReference>
<dbReference type="EMBL" id="VIIS01001923">
    <property type="protein sequence ID" value="KAF0290898.1"/>
    <property type="molecule type" value="Genomic_DNA"/>
</dbReference>
<dbReference type="PROSITE" id="PS00411">
    <property type="entry name" value="KINESIN_MOTOR_1"/>
    <property type="match status" value="1"/>
</dbReference>
<evidence type="ECO:0000259" key="9">
    <source>
        <dbReference type="PROSITE" id="PS50067"/>
    </source>
</evidence>
<dbReference type="PANTHER" id="PTHR24115">
    <property type="entry name" value="KINESIN-RELATED"/>
    <property type="match status" value="1"/>
</dbReference>
<dbReference type="InterPro" id="IPR036961">
    <property type="entry name" value="Kinesin_motor_dom_sf"/>
</dbReference>
<dbReference type="SMART" id="SM00129">
    <property type="entry name" value="KISc"/>
    <property type="match status" value="1"/>
</dbReference>
<dbReference type="GO" id="GO:0005524">
    <property type="term" value="F:ATP binding"/>
    <property type="evidence" value="ECO:0007669"/>
    <property type="project" value="UniProtKB-UniRule"/>
</dbReference>
<dbReference type="Pfam" id="PF16540">
    <property type="entry name" value="MKLP1_Arf_bdg"/>
    <property type="match status" value="1"/>
</dbReference>
<feature type="region of interest" description="Disordered" evidence="8">
    <location>
        <begin position="11"/>
        <end position="34"/>
    </location>
</feature>
<evidence type="ECO:0000256" key="8">
    <source>
        <dbReference type="SAM" id="MobiDB-lite"/>
    </source>
</evidence>
<dbReference type="SUPFAM" id="SSF52540">
    <property type="entry name" value="P-loop containing nucleoside triphosphate hydrolases"/>
    <property type="match status" value="1"/>
</dbReference>
<dbReference type="PANTHER" id="PTHR24115:SF600">
    <property type="entry name" value="KINESIN-LIKE PROTEIN KIF23"/>
    <property type="match status" value="1"/>
</dbReference>
<dbReference type="Proteomes" id="UP000440578">
    <property type="component" value="Unassembled WGS sequence"/>
</dbReference>
<organism evidence="10 11">
    <name type="scientific">Amphibalanus amphitrite</name>
    <name type="common">Striped barnacle</name>
    <name type="synonym">Balanus amphitrite</name>
    <dbReference type="NCBI Taxonomy" id="1232801"/>
    <lineage>
        <taxon>Eukaryota</taxon>
        <taxon>Metazoa</taxon>
        <taxon>Ecdysozoa</taxon>
        <taxon>Arthropoda</taxon>
        <taxon>Crustacea</taxon>
        <taxon>Multicrustacea</taxon>
        <taxon>Cirripedia</taxon>
        <taxon>Thoracica</taxon>
        <taxon>Thoracicalcarea</taxon>
        <taxon>Balanomorpha</taxon>
        <taxon>Balanoidea</taxon>
        <taxon>Balanidae</taxon>
        <taxon>Amphibalaninae</taxon>
        <taxon>Amphibalanus</taxon>
    </lineage>
</organism>
<evidence type="ECO:0000313" key="11">
    <source>
        <dbReference type="Proteomes" id="UP000440578"/>
    </source>
</evidence>
<keyword evidence="5 6" id="KW-0505">Motor protein</keyword>
<comment type="caution">
    <text evidence="10">The sequence shown here is derived from an EMBL/GenBank/DDBJ whole genome shotgun (WGS) entry which is preliminary data.</text>
</comment>
<dbReference type="PROSITE" id="PS50067">
    <property type="entry name" value="KINESIN_MOTOR_2"/>
    <property type="match status" value="1"/>
</dbReference>
<dbReference type="GO" id="GO:0003777">
    <property type="term" value="F:microtubule motor activity"/>
    <property type="evidence" value="ECO:0007669"/>
    <property type="project" value="InterPro"/>
</dbReference>
<dbReference type="InterPro" id="IPR027417">
    <property type="entry name" value="P-loop_NTPase"/>
</dbReference>
<feature type="region of interest" description="Disordered" evidence="8">
    <location>
        <begin position="182"/>
        <end position="237"/>
    </location>
</feature>
<evidence type="ECO:0000256" key="4">
    <source>
        <dbReference type="ARBA" id="ARBA00023212"/>
    </source>
</evidence>
<evidence type="ECO:0000256" key="6">
    <source>
        <dbReference type="RuleBase" id="RU000394"/>
    </source>
</evidence>
<dbReference type="GO" id="GO:0007018">
    <property type="term" value="P:microtubule-based movement"/>
    <property type="evidence" value="ECO:0007669"/>
    <property type="project" value="InterPro"/>
</dbReference>
<feature type="compositionally biased region" description="Gly residues" evidence="8">
    <location>
        <begin position="207"/>
        <end position="218"/>
    </location>
</feature>
<keyword evidence="11" id="KW-1185">Reference proteome</keyword>
<dbReference type="InterPro" id="IPR019821">
    <property type="entry name" value="Kinesin_motor_CS"/>
</dbReference>
<sequence>MRISKLCSVTPSRTKAGVRKTPGRPARPSQSDGVDPVEVVCRLRPVPEGEERCVEQLDDTTVLVTPPANSQAFRYGTAKEQQYKFGTVFPDTATQKQLFDAVAKPLVRDLLNGKNGLLFAYGITGSGKTHTMMGSQQDGGIMPRCIDVIFNSIVNYQARRFVFKPDRLNSFDVQTEADAMLDRQREILNTPKPGKTPRKRRVPPTPGGGGGGGGGGSGSVTPDESDAASTRVPEVSQVSGLDEDNAFAVFVSYVEIYNNYVYDLLEEVAPENMKKSLQSRMLREDNNKNIYVHGASEVEVSTPSEALDALRRGQRRRKVAHTTLNTESSRSHSVFTIRVVQAPLDPRGEEVLDDKALMVVGQLSLVDLAGSERTNRTKNNGDRLREAGNINNSLMVLRTCIETLRENQLNNANKMVPYRDSRITHLFKNYFDGEGKVKMVVCVNPRAEEYDETIHVMKFAELTQEVVVARPADRPLDMGIGLTPGRRKANQILREAQRRLGSDGRPSEAEPSGGEAAAELAPVFCLGPVWPSMAMTPGEEEETVRCLVRFLERRVQLRATLLHELQRQQDAFRQLLVKTEMEMSALRQENAQLRASSDGSSRRTAALEARLASAEAANDSLNRRFRELNENQAALVNELGEKEMLLNQEGLERERVKQRMKTRMQQEKERLASDMKSRIKMNREMLKTEMRAKDEKLRALRDIINNEEAGFAVPSAPPAPAPRPRPSTANETATFRPSRSDPRLSGTPQPKRTVAATTRHRRSKSTDAEVWLDHRPGHVLELATIFQPKMKKRKSVTKLDAKDVINDKTSKYVLTHQDQDSQGEVETHMVKGDVLPTVGGGRAVVFSDMETLRLSNPGAKRPSDELGPGLDYELARERCATGIEGHAAGKRRKT</sequence>
<protein>
    <recommendedName>
        <fullName evidence="6">Kinesin-like protein</fullName>
    </recommendedName>
</protein>
<keyword evidence="4" id="KW-0206">Cytoskeleton</keyword>
<dbReference type="InterPro" id="IPR027640">
    <property type="entry name" value="Kinesin-like_fam"/>
</dbReference>
<gene>
    <name evidence="10" type="primary">KIF23_1</name>
    <name evidence="10" type="ORF">FJT64_010930</name>
</gene>
<dbReference type="AlphaFoldDB" id="A0A6A4VKL1"/>
<evidence type="ECO:0000256" key="7">
    <source>
        <dbReference type="SAM" id="Coils"/>
    </source>
</evidence>
<feature type="region of interest" description="Disordered" evidence="8">
    <location>
        <begin position="709"/>
        <end position="768"/>
    </location>
</feature>
<feature type="coiled-coil region" evidence="7">
    <location>
        <begin position="562"/>
        <end position="638"/>
    </location>
</feature>
<feature type="binding site" evidence="5">
    <location>
        <begin position="122"/>
        <end position="129"/>
    </location>
    <ligand>
        <name>ATP</name>
        <dbReference type="ChEBI" id="CHEBI:30616"/>
    </ligand>
</feature>
<comment type="similarity">
    <text evidence="5 6">Belongs to the TRAFAC class myosin-kinesin ATPase superfamily. Kinesin family.</text>
</comment>
<dbReference type="GO" id="GO:0005874">
    <property type="term" value="C:microtubule"/>
    <property type="evidence" value="ECO:0007669"/>
    <property type="project" value="UniProtKB-KW"/>
</dbReference>
<evidence type="ECO:0000256" key="2">
    <source>
        <dbReference type="ARBA" id="ARBA00022741"/>
    </source>
</evidence>